<keyword evidence="4" id="KW-1185">Reference proteome</keyword>
<dbReference type="Pfam" id="PF13471">
    <property type="entry name" value="Transglut_core3"/>
    <property type="match status" value="1"/>
</dbReference>
<feature type="transmembrane region" description="Helical" evidence="1">
    <location>
        <begin position="21"/>
        <end position="42"/>
    </location>
</feature>
<dbReference type="NCBIfam" id="NF033537">
    <property type="entry name" value="lasso_biosyn_B2"/>
    <property type="match status" value="1"/>
</dbReference>
<dbReference type="RefSeq" id="WP_142933025.1">
    <property type="nucleotide sequence ID" value="NZ_ML660168.1"/>
</dbReference>
<evidence type="ECO:0000259" key="2">
    <source>
        <dbReference type="Pfam" id="PF13471"/>
    </source>
</evidence>
<keyword evidence="1" id="KW-0812">Transmembrane</keyword>
<protein>
    <submittedName>
        <fullName evidence="3">Lasso peptide biosynthesis B2 protein</fullName>
    </submittedName>
</protein>
<evidence type="ECO:0000256" key="1">
    <source>
        <dbReference type="SAM" id="Phobius"/>
    </source>
</evidence>
<dbReference type="EMBL" id="VIKS01000012">
    <property type="protein sequence ID" value="TQV85348.1"/>
    <property type="molecule type" value="Genomic_DNA"/>
</dbReference>
<evidence type="ECO:0000313" key="4">
    <source>
        <dbReference type="Proteomes" id="UP000315439"/>
    </source>
</evidence>
<dbReference type="Proteomes" id="UP000315439">
    <property type="component" value="Unassembled WGS sequence"/>
</dbReference>
<dbReference type="InterPro" id="IPR053521">
    <property type="entry name" value="McjB-like"/>
</dbReference>
<dbReference type="OrthoDB" id="3790432at2"/>
<proteinExistence type="predicted"/>
<gene>
    <name evidence="3" type="ORF">FLL46_19470</name>
</gene>
<keyword evidence="1" id="KW-0472">Membrane</keyword>
<sequence length="167" mass="19429">MILVLVQKIRSAYNLPFREKFWFLFLYPYSGLIRAMILLIPFRKIAMYLGKYHHNYQLSCLASDKQLGIARRIGHVIKLVARYTPWDSKCFVQVIMARTLLGWYQIPYVIHFGARLTRQKKKPMTAHTWIKVGPWIITGRQGHQSYGVVGSYLAHSISTDVSVSQQI</sequence>
<name>A0A545U787_9GAMM</name>
<feature type="domain" description="Microcin J25-processing protein McjB C-terminal" evidence="2">
    <location>
        <begin position="37"/>
        <end position="149"/>
    </location>
</feature>
<comment type="caution">
    <text evidence="3">The sequence shown here is derived from an EMBL/GenBank/DDBJ whole genome shotgun (WGS) entry which is preliminary data.</text>
</comment>
<accession>A0A545U787</accession>
<dbReference type="AlphaFoldDB" id="A0A545U787"/>
<reference evidence="3 4" key="1">
    <citation type="submission" date="2019-07" db="EMBL/GenBank/DDBJ databases">
        <title>Draft genome for Aliikangiella sp. M105.</title>
        <authorList>
            <person name="Wang G."/>
        </authorList>
    </citation>
    <scope>NUCLEOTIDE SEQUENCE [LARGE SCALE GENOMIC DNA]</scope>
    <source>
        <strain evidence="3 4">M105</strain>
    </source>
</reference>
<dbReference type="InterPro" id="IPR032708">
    <property type="entry name" value="McjB_C"/>
</dbReference>
<evidence type="ECO:0000313" key="3">
    <source>
        <dbReference type="EMBL" id="TQV85348.1"/>
    </source>
</evidence>
<keyword evidence="1" id="KW-1133">Transmembrane helix</keyword>
<organism evidence="3 4">
    <name type="scientific">Aliikangiella coralliicola</name>
    <dbReference type="NCBI Taxonomy" id="2592383"/>
    <lineage>
        <taxon>Bacteria</taxon>
        <taxon>Pseudomonadati</taxon>
        <taxon>Pseudomonadota</taxon>
        <taxon>Gammaproteobacteria</taxon>
        <taxon>Oceanospirillales</taxon>
        <taxon>Pleioneaceae</taxon>
        <taxon>Aliikangiella</taxon>
    </lineage>
</organism>